<dbReference type="InterPro" id="IPR029045">
    <property type="entry name" value="ClpP/crotonase-like_dom_sf"/>
</dbReference>
<organism evidence="4 5">
    <name type="scientific">Allosphingosinicella humi</name>
    <dbReference type="NCBI Taxonomy" id="2068657"/>
    <lineage>
        <taxon>Bacteria</taxon>
        <taxon>Pseudomonadati</taxon>
        <taxon>Pseudomonadota</taxon>
        <taxon>Alphaproteobacteria</taxon>
        <taxon>Sphingomonadales</taxon>
        <taxon>Sphingomonadaceae</taxon>
        <taxon>Allosphingosinicella</taxon>
    </lineage>
</organism>
<dbReference type="Pfam" id="PF00378">
    <property type="entry name" value="ECH_1"/>
    <property type="match status" value="1"/>
</dbReference>
<dbReference type="CDD" id="cd06558">
    <property type="entry name" value="crotonase-like"/>
    <property type="match status" value="1"/>
</dbReference>
<name>A0A2U2IZB4_9SPHN</name>
<protein>
    <submittedName>
        <fullName evidence="4">Enoyl-CoA hydratase</fullName>
    </submittedName>
</protein>
<evidence type="ECO:0000313" key="5">
    <source>
        <dbReference type="Proteomes" id="UP000245916"/>
    </source>
</evidence>
<dbReference type="InterPro" id="IPR051053">
    <property type="entry name" value="ECH/Chromodomain_protein"/>
</dbReference>
<dbReference type="OrthoDB" id="5730382at2"/>
<dbReference type="Proteomes" id="UP000245916">
    <property type="component" value="Unassembled WGS sequence"/>
</dbReference>
<dbReference type="EMBL" id="QFFF01000002">
    <property type="protein sequence ID" value="PWG01371.1"/>
    <property type="molecule type" value="Genomic_DNA"/>
</dbReference>
<dbReference type="PANTHER" id="PTHR43684:SF1">
    <property type="entry name" value="ENOYL-COA DELTA ISOMERASE 2"/>
    <property type="match status" value="1"/>
</dbReference>
<dbReference type="GO" id="GO:0004165">
    <property type="term" value="F:delta(3)-delta(2)-enoyl-CoA isomerase activity"/>
    <property type="evidence" value="ECO:0007669"/>
    <property type="project" value="UniProtKB-ARBA"/>
</dbReference>
<evidence type="ECO:0000256" key="3">
    <source>
        <dbReference type="ARBA" id="ARBA00023235"/>
    </source>
</evidence>
<evidence type="ECO:0000256" key="1">
    <source>
        <dbReference type="ARBA" id="ARBA00004275"/>
    </source>
</evidence>
<dbReference type="SUPFAM" id="SSF52096">
    <property type="entry name" value="ClpP/crotonase"/>
    <property type="match status" value="1"/>
</dbReference>
<keyword evidence="2" id="KW-0576">Peroxisome</keyword>
<comment type="subcellular location">
    <subcellularLocation>
        <location evidence="1">Peroxisome</location>
    </subcellularLocation>
</comment>
<dbReference type="Gene3D" id="3.90.226.10">
    <property type="entry name" value="2-enoyl-CoA Hydratase, Chain A, domain 1"/>
    <property type="match status" value="1"/>
</dbReference>
<evidence type="ECO:0000313" key="4">
    <source>
        <dbReference type="EMBL" id="PWG01371.1"/>
    </source>
</evidence>
<sequence length="249" mass="26188">MEILAATNGPVMDIRLNRSEKKNAITVAMYAALADAIEQAAADEAIRAITISGSGGVFTAGNDIADFMSVRPGGEDMPVFRFLHAIAGCPKVVIAGAQGFAVGIGTTMLLHCDLVLAAPATTFSLPFVDLGLVPEAASSLLLPRLIGRQRAAKHLLLCDPFDAETALDFGLVTEIVPAEALDDRLRATAERIAAKPPEAVRLTKQLMIAPEAAVSERIAAEGALFEDRLASTEAAQAFAAFFARSQSRN</sequence>
<gene>
    <name evidence="4" type="ORF">DF286_14730</name>
</gene>
<reference evidence="4 5" key="1">
    <citation type="submission" date="2018-05" db="EMBL/GenBank/DDBJ databases">
        <title>Genome of Sphingosinicella humi QZX222.</title>
        <authorList>
            <person name="Qiao Z."/>
            <person name="Wang G."/>
        </authorList>
    </citation>
    <scope>NUCLEOTIDE SEQUENCE [LARGE SCALE GENOMIC DNA]</scope>
    <source>
        <strain evidence="4 5">QZX222</strain>
    </source>
</reference>
<dbReference type="AlphaFoldDB" id="A0A2U2IZB4"/>
<evidence type="ECO:0000256" key="2">
    <source>
        <dbReference type="ARBA" id="ARBA00023140"/>
    </source>
</evidence>
<accession>A0A2U2IZB4</accession>
<dbReference type="RefSeq" id="WP_109272432.1">
    <property type="nucleotide sequence ID" value="NZ_QFFF01000002.1"/>
</dbReference>
<proteinExistence type="predicted"/>
<keyword evidence="3" id="KW-0413">Isomerase</keyword>
<dbReference type="InterPro" id="IPR001753">
    <property type="entry name" value="Enoyl-CoA_hydra/iso"/>
</dbReference>
<keyword evidence="5" id="KW-1185">Reference proteome</keyword>
<dbReference type="PANTHER" id="PTHR43684">
    <property type="match status" value="1"/>
</dbReference>
<comment type="caution">
    <text evidence="4">The sequence shown here is derived from an EMBL/GenBank/DDBJ whole genome shotgun (WGS) entry which is preliminary data.</text>
</comment>